<sequence length="94" mass="10091">MSADTDMGYVDGNAVIGAFTEVFGSDVSVVMLTCAACGAARRFVEAHVYDRGPGIVLRCPQCDEVTARMVRTPSEVWVDLRGVAAWRIPANVVI</sequence>
<dbReference type="AlphaFoldDB" id="A0A8J3R3C6"/>
<evidence type="ECO:0000313" key="1">
    <source>
        <dbReference type="EMBL" id="GIH21526.1"/>
    </source>
</evidence>
<name>A0A8J3R3C6_9ACTN</name>
<reference evidence="1" key="1">
    <citation type="submission" date="2021-01" db="EMBL/GenBank/DDBJ databases">
        <title>Whole genome shotgun sequence of Rugosimonospora africana NBRC 104875.</title>
        <authorList>
            <person name="Komaki H."/>
            <person name="Tamura T."/>
        </authorList>
    </citation>
    <scope>NUCLEOTIDE SEQUENCE</scope>
    <source>
        <strain evidence="1">NBRC 104875</strain>
    </source>
</reference>
<accession>A0A8J3R3C6</accession>
<gene>
    <name evidence="1" type="ORF">Raf01_96980</name>
</gene>
<dbReference type="InterPro" id="IPR045423">
    <property type="entry name" value="DUF6510"/>
</dbReference>
<proteinExistence type="predicted"/>
<evidence type="ECO:0000313" key="2">
    <source>
        <dbReference type="Proteomes" id="UP000642748"/>
    </source>
</evidence>
<dbReference type="Pfam" id="PF20120">
    <property type="entry name" value="DUF6510"/>
    <property type="match status" value="1"/>
</dbReference>
<dbReference type="EMBL" id="BONZ01000136">
    <property type="protein sequence ID" value="GIH21526.1"/>
    <property type="molecule type" value="Genomic_DNA"/>
</dbReference>
<keyword evidence="2" id="KW-1185">Reference proteome</keyword>
<protein>
    <submittedName>
        <fullName evidence="1">Uncharacterized protein</fullName>
    </submittedName>
</protein>
<dbReference type="RefSeq" id="WP_203924894.1">
    <property type="nucleotide sequence ID" value="NZ_BONZ01000136.1"/>
</dbReference>
<dbReference type="Proteomes" id="UP000642748">
    <property type="component" value="Unassembled WGS sequence"/>
</dbReference>
<comment type="caution">
    <text evidence="1">The sequence shown here is derived from an EMBL/GenBank/DDBJ whole genome shotgun (WGS) entry which is preliminary data.</text>
</comment>
<organism evidence="1 2">
    <name type="scientific">Rugosimonospora africana</name>
    <dbReference type="NCBI Taxonomy" id="556532"/>
    <lineage>
        <taxon>Bacteria</taxon>
        <taxon>Bacillati</taxon>
        <taxon>Actinomycetota</taxon>
        <taxon>Actinomycetes</taxon>
        <taxon>Micromonosporales</taxon>
        <taxon>Micromonosporaceae</taxon>
        <taxon>Rugosimonospora</taxon>
    </lineage>
</organism>